<keyword evidence="2" id="KW-1185">Reference proteome</keyword>
<dbReference type="EMBL" id="BMGT01000003">
    <property type="protein sequence ID" value="GGG80910.1"/>
    <property type="molecule type" value="Genomic_DNA"/>
</dbReference>
<sequence length="107" mass="10924">MGVADVRHVVGRQVEVAVLVVVAGEEAGGIERTPHGEGSGEDLRVSKGDIDRMVTAKAAPDGVETGTAVPVTDEGNDFLEDVLLEAKVAGETGSWNDGAVVPAFGVN</sequence>
<accession>A0A917M5V2</accession>
<gene>
    <name evidence="1" type="ORF">GCM10011585_25440</name>
</gene>
<organism evidence="1 2">
    <name type="scientific">Edaphobacter dinghuensis</name>
    <dbReference type="NCBI Taxonomy" id="1560005"/>
    <lineage>
        <taxon>Bacteria</taxon>
        <taxon>Pseudomonadati</taxon>
        <taxon>Acidobacteriota</taxon>
        <taxon>Terriglobia</taxon>
        <taxon>Terriglobales</taxon>
        <taxon>Acidobacteriaceae</taxon>
        <taxon>Edaphobacter</taxon>
    </lineage>
</organism>
<evidence type="ECO:0000313" key="1">
    <source>
        <dbReference type="EMBL" id="GGG80910.1"/>
    </source>
</evidence>
<proteinExistence type="predicted"/>
<reference evidence="1" key="1">
    <citation type="journal article" date="2014" name="Int. J. Syst. Evol. Microbiol.">
        <title>Complete genome sequence of Corynebacterium casei LMG S-19264T (=DSM 44701T), isolated from a smear-ripened cheese.</title>
        <authorList>
            <consortium name="US DOE Joint Genome Institute (JGI-PGF)"/>
            <person name="Walter F."/>
            <person name="Albersmeier A."/>
            <person name="Kalinowski J."/>
            <person name="Ruckert C."/>
        </authorList>
    </citation>
    <scope>NUCLEOTIDE SEQUENCE</scope>
    <source>
        <strain evidence="1">CGMCC 1.12997</strain>
    </source>
</reference>
<reference evidence="1" key="2">
    <citation type="submission" date="2020-09" db="EMBL/GenBank/DDBJ databases">
        <authorList>
            <person name="Sun Q."/>
            <person name="Zhou Y."/>
        </authorList>
    </citation>
    <scope>NUCLEOTIDE SEQUENCE</scope>
    <source>
        <strain evidence="1">CGMCC 1.12997</strain>
    </source>
</reference>
<dbReference type="Proteomes" id="UP000647241">
    <property type="component" value="Unassembled WGS sequence"/>
</dbReference>
<name>A0A917M5V2_9BACT</name>
<evidence type="ECO:0000313" key="2">
    <source>
        <dbReference type="Proteomes" id="UP000647241"/>
    </source>
</evidence>
<comment type="caution">
    <text evidence="1">The sequence shown here is derived from an EMBL/GenBank/DDBJ whole genome shotgun (WGS) entry which is preliminary data.</text>
</comment>
<dbReference type="AlphaFoldDB" id="A0A917M5V2"/>
<protein>
    <submittedName>
        <fullName evidence="1">Uncharacterized protein</fullName>
    </submittedName>
</protein>